<evidence type="ECO:0000313" key="3">
    <source>
        <dbReference type="Proteomes" id="UP000663887"/>
    </source>
</evidence>
<evidence type="ECO:0000313" key="2">
    <source>
        <dbReference type="EMBL" id="CAF2076937.1"/>
    </source>
</evidence>
<protein>
    <submittedName>
        <fullName evidence="2">Uncharacterized protein</fullName>
    </submittedName>
</protein>
<dbReference type="PANTHER" id="PTHR46584">
    <property type="entry name" value="HMG DOMAIN-CONTAINING PROTEIN 4"/>
    <property type="match status" value="1"/>
</dbReference>
<accession>A0A816RUX1</accession>
<feature type="compositionally biased region" description="Polar residues" evidence="1">
    <location>
        <begin position="51"/>
        <end position="91"/>
    </location>
</feature>
<reference evidence="2" key="1">
    <citation type="submission" date="2021-02" db="EMBL/GenBank/DDBJ databases">
        <authorList>
            <person name="Nowell W R."/>
        </authorList>
    </citation>
    <scope>NUCLEOTIDE SEQUENCE</scope>
</reference>
<feature type="region of interest" description="Disordered" evidence="1">
    <location>
        <begin position="48"/>
        <end position="91"/>
    </location>
</feature>
<evidence type="ECO:0000256" key="1">
    <source>
        <dbReference type="SAM" id="MobiDB-lite"/>
    </source>
</evidence>
<feature type="compositionally biased region" description="Low complexity" evidence="1">
    <location>
        <begin position="21"/>
        <end position="33"/>
    </location>
</feature>
<dbReference type="InterPro" id="IPR042477">
    <property type="entry name" value="HMGXB4"/>
</dbReference>
<dbReference type="Proteomes" id="UP000663887">
    <property type="component" value="Unassembled WGS sequence"/>
</dbReference>
<sequence length="131" mass="14021">MLARTEKVKKGKAMISTGKVSKATPSKATPTKKGPIQQLYRVVSKNEIQQHRSTTGTTPANKTLAQTPKSTKANVSSIDAGSPPSSFKVTGTTPIDVSAHLKLLGESLNNIGQKLKEHEVIKLISSFLEII</sequence>
<feature type="region of interest" description="Disordered" evidence="1">
    <location>
        <begin position="1"/>
        <end position="35"/>
    </location>
</feature>
<organism evidence="2 3">
    <name type="scientific">Rotaria magnacalcarata</name>
    <dbReference type="NCBI Taxonomy" id="392030"/>
    <lineage>
        <taxon>Eukaryota</taxon>
        <taxon>Metazoa</taxon>
        <taxon>Spiralia</taxon>
        <taxon>Gnathifera</taxon>
        <taxon>Rotifera</taxon>
        <taxon>Eurotatoria</taxon>
        <taxon>Bdelloidea</taxon>
        <taxon>Philodinida</taxon>
        <taxon>Philodinidae</taxon>
        <taxon>Rotaria</taxon>
    </lineage>
</organism>
<proteinExistence type="predicted"/>
<gene>
    <name evidence="2" type="ORF">XDN619_LOCUS13780</name>
</gene>
<name>A0A816RUX1_9BILA</name>
<dbReference type="AlphaFoldDB" id="A0A816RUX1"/>
<dbReference type="EMBL" id="CAJNRG010005470">
    <property type="protein sequence ID" value="CAF2076937.1"/>
    <property type="molecule type" value="Genomic_DNA"/>
</dbReference>
<comment type="caution">
    <text evidence="2">The sequence shown here is derived from an EMBL/GenBank/DDBJ whole genome shotgun (WGS) entry which is preliminary data.</text>
</comment>
<dbReference type="PANTHER" id="PTHR46584:SF1">
    <property type="entry name" value="HMG DOMAIN-CONTAINING PROTEIN 4"/>
    <property type="match status" value="1"/>
</dbReference>